<feature type="site" description="Cleavage (non-hydrolytic); by autolysis" evidence="10">
    <location>
        <begin position="150"/>
        <end position="151"/>
    </location>
</feature>
<organism evidence="11 12">
    <name type="scientific">Pararhodospirillum photometricum DSM 122</name>
    <dbReference type="NCBI Taxonomy" id="1150469"/>
    <lineage>
        <taxon>Bacteria</taxon>
        <taxon>Pseudomonadati</taxon>
        <taxon>Pseudomonadota</taxon>
        <taxon>Alphaproteobacteria</taxon>
        <taxon>Rhodospirillales</taxon>
        <taxon>Rhodospirillaceae</taxon>
        <taxon>Pararhodospirillum</taxon>
    </lineage>
</organism>
<dbReference type="GO" id="GO:0008295">
    <property type="term" value="P:spermidine biosynthetic process"/>
    <property type="evidence" value="ECO:0007669"/>
    <property type="project" value="UniProtKB-UniRule"/>
</dbReference>
<keyword evidence="8 10" id="KW-0704">Schiff base</keyword>
<evidence type="ECO:0000256" key="2">
    <source>
        <dbReference type="ARBA" id="ARBA00022793"/>
    </source>
</evidence>
<dbReference type="RefSeq" id="WP_014414473.1">
    <property type="nucleotide sequence ID" value="NC_017059.1"/>
</dbReference>
<protein>
    <recommendedName>
        <fullName evidence="10">S-adenosylmethionine decarboxylase proenzyme</fullName>
        <shortName evidence="10">AdoMetDC</shortName>
        <shortName evidence="10">SAMDC</shortName>
        <ecNumber evidence="10">4.1.1.50</ecNumber>
    </recommendedName>
    <component>
        <recommendedName>
            <fullName evidence="10">S-adenosylmethionine decarboxylase beta chain</fullName>
        </recommendedName>
    </component>
    <component>
        <recommendedName>
            <fullName evidence="10">S-adenosylmethionine decarboxylase alpha chain</fullName>
        </recommendedName>
    </component>
</protein>
<gene>
    <name evidence="10" type="primary">speH</name>
    <name evidence="11" type="ORF">RSPPHO_01208</name>
</gene>
<dbReference type="Pfam" id="PF02675">
    <property type="entry name" value="AdoMet_dc"/>
    <property type="match status" value="1"/>
</dbReference>
<dbReference type="AlphaFoldDB" id="H6SSF5"/>
<dbReference type="STRING" id="1150469.RSPPHO_01208"/>
<dbReference type="HOGENOM" id="CLU_125470_0_0_5"/>
<keyword evidence="9 10" id="KW-0670">Pyruvate</keyword>
<evidence type="ECO:0000256" key="8">
    <source>
        <dbReference type="ARBA" id="ARBA00023270"/>
    </source>
</evidence>
<keyword evidence="3 10" id="KW-0068">Autocatalytic cleavage</keyword>
<dbReference type="Gene3D" id="3.30.360.110">
    <property type="entry name" value="S-adenosylmethionine decarboxylase domain"/>
    <property type="match status" value="1"/>
</dbReference>
<comment type="PTM">
    <text evidence="10">Is synthesized initially as an inactive proenzyme. Formation of the active enzyme involves a self-maturation process in which the active site pyruvoyl group is generated from an internal serine residue via an autocatalytic post-translational modification. Two non-identical subunits are generated from the proenzyme in this reaction, and the pyruvate is formed at the N-terminus of the alpha chain, which is derived from the carboxyl end of the proenzyme. The post-translation cleavage follows an unusual pathway, termed non-hydrolytic serinolysis, in which the side chain hydroxyl group of the serine supplies its oxygen atom to form the C-terminus of the beta chain, while the remainder of the serine residue undergoes an oxidative deamination to produce ammonia and the pyruvoyl group blocking the N-terminus of the alpha chain.</text>
</comment>
<keyword evidence="4 10" id="KW-0745">Spermidine biosynthesis</keyword>
<dbReference type="InterPro" id="IPR003826">
    <property type="entry name" value="AdoMetDC_fam_prok"/>
</dbReference>
<feature type="active site" description="Proton donor; for catalytic activity" evidence="10">
    <location>
        <position position="171"/>
    </location>
</feature>
<evidence type="ECO:0000313" key="12">
    <source>
        <dbReference type="Proteomes" id="UP000033220"/>
    </source>
</evidence>
<dbReference type="PANTHER" id="PTHR33866:SF2">
    <property type="entry name" value="S-ADENOSYLMETHIONINE DECARBOXYLASE PROENZYME"/>
    <property type="match status" value="1"/>
</dbReference>
<dbReference type="InterPro" id="IPR016067">
    <property type="entry name" value="S-AdoMet_deCO2ase_core"/>
</dbReference>
<accession>H6SSF5</accession>
<proteinExistence type="inferred from homology"/>
<dbReference type="InterPro" id="IPR017716">
    <property type="entry name" value="S-AdoMet_deCOase_pro-enz"/>
</dbReference>
<evidence type="ECO:0000256" key="4">
    <source>
        <dbReference type="ARBA" id="ARBA00023066"/>
    </source>
</evidence>
<feature type="chain" id="PRO_5023248463" description="S-adenosylmethionine decarboxylase beta chain" evidence="10">
    <location>
        <begin position="1"/>
        <end position="150"/>
    </location>
</feature>
<keyword evidence="5 10" id="KW-0620">Polyamine biosynthesis</keyword>
<dbReference type="GO" id="GO:0004014">
    <property type="term" value="F:adenosylmethionine decarboxylase activity"/>
    <property type="evidence" value="ECO:0007669"/>
    <property type="project" value="UniProtKB-UniRule"/>
</dbReference>
<dbReference type="PANTHER" id="PTHR33866">
    <property type="entry name" value="S-ADENOSYLMETHIONINE DECARBOXYLASE PROENZYME"/>
    <property type="match status" value="1"/>
</dbReference>
<evidence type="ECO:0000256" key="9">
    <source>
        <dbReference type="ARBA" id="ARBA00023317"/>
    </source>
</evidence>
<evidence type="ECO:0000256" key="3">
    <source>
        <dbReference type="ARBA" id="ARBA00022813"/>
    </source>
</evidence>
<name>H6SSF5_PARPM</name>
<evidence type="ECO:0000313" key="11">
    <source>
        <dbReference type="EMBL" id="CCG07834.1"/>
    </source>
</evidence>
<keyword evidence="6 10" id="KW-0865">Zymogen</keyword>
<comment type="similarity">
    <text evidence="10">Belongs to the prokaryotic AdoMetDC family. Type 1 subfamily.</text>
</comment>
<dbReference type="HAMAP" id="MF_00464">
    <property type="entry name" value="AdoMetDC_1"/>
    <property type="match status" value="1"/>
</dbReference>
<evidence type="ECO:0000256" key="10">
    <source>
        <dbReference type="HAMAP-Rule" id="MF_00464"/>
    </source>
</evidence>
<feature type="active site" description="Schiff-base intermediate with substrate; via pyruvic acid" evidence="10">
    <location>
        <position position="151"/>
    </location>
</feature>
<feature type="chain" id="PRO_5023248464" description="S-adenosylmethionine decarboxylase alpha chain" evidence="10">
    <location>
        <begin position="151"/>
        <end position="202"/>
    </location>
</feature>
<sequence length="202" mass="22184">MMFWGVRLFLGSHHTRGLFTTKQDPSGSTLVRGIENMRHASPQLAVNTEAEAREARAEVRSVPSVALKVVESQLPLSDDRLDHFITENGLTFAGRHLILDLWNATGLDDIDLIERAMRHAVDVAGATLLHIHLHHFSPNGGVSGVAVLAESHISIHTWPECGYAALDIFMCGNAQPLRAVPVFREAFKAGQANLSEHKRGMI</sequence>
<evidence type="ECO:0000256" key="5">
    <source>
        <dbReference type="ARBA" id="ARBA00023115"/>
    </source>
</evidence>
<evidence type="ECO:0000256" key="1">
    <source>
        <dbReference type="ARBA" id="ARBA00022691"/>
    </source>
</evidence>
<dbReference type="NCBIfam" id="TIGR03330">
    <property type="entry name" value="SAM_DCase_Bsu"/>
    <property type="match status" value="1"/>
</dbReference>
<keyword evidence="7 10" id="KW-0456">Lyase</keyword>
<feature type="active site" description="Proton acceptor; for processing activity" evidence="10">
    <location>
        <position position="156"/>
    </location>
</feature>
<dbReference type="UniPathway" id="UPA00331">
    <property type="reaction ID" value="UER00451"/>
</dbReference>
<dbReference type="GO" id="GO:0005829">
    <property type="term" value="C:cytosol"/>
    <property type="evidence" value="ECO:0007669"/>
    <property type="project" value="TreeGrafter"/>
</dbReference>
<dbReference type="SUPFAM" id="SSF56276">
    <property type="entry name" value="S-adenosylmethionine decarboxylase"/>
    <property type="match status" value="1"/>
</dbReference>
<comment type="subunit">
    <text evidence="10">Heterotetramer of two alpha and two beta chains arranged as a dimer of alpha/beta heterodimers.</text>
</comment>
<dbReference type="EC" id="4.1.1.50" evidence="10"/>
<dbReference type="InterPro" id="IPR042286">
    <property type="entry name" value="AdoMetDC_C"/>
</dbReference>
<dbReference type="Gene3D" id="3.30.160.750">
    <property type="match status" value="1"/>
</dbReference>
<dbReference type="KEGG" id="rpm:RSPPHO_01208"/>
<comment type="function">
    <text evidence="10">Catalyzes the decarboxylation of S-adenosylmethionine to S-adenosylmethioninamine (dcAdoMet), the propylamine donor required for the synthesis of the polyamines spermine and spermidine from the diamine putrescine.</text>
</comment>
<dbReference type="EMBL" id="HE663493">
    <property type="protein sequence ID" value="CCG07834.1"/>
    <property type="molecule type" value="Genomic_DNA"/>
</dbReference>
<keyword evidence="1 10" id="KW-0949">S-adenosyl-L-methionine</keyword>
<dbReference type="Proteomes" id="UP000033220">
    <property type="component" value="Chromosome DSM 122"/>
</dbReference>
<reference evidence="11 12" key="1">
    <citation type="submission" date="2012-02" db="EMBL/GenBank/DDBJ databases">
        <title>Shotgun genome sequence of Phaeospirillum photometricum DSM 122.</title>
        <authorList>
            <person name="Duquesne K."/>
            <person name="Sturgis J."/>
        </authorList>
    </citation>
    <scope>NUCLEOTIDE SEQUENCE [LARGE SCALE GENOMIC DNA]</scope>
    <source>
        <strain evidence="12">DSM122</strain>
    </source>
</reference>
<comment type="catalytic activity">
    <reaction evidence="10">
        <text>S-adenosyl-L-methionine + H(+) = S-adenosyl 3-(methylsulfanyl)propylamine + CO2</text>
        <dbReference type="Rhea" id="RHEA:15981"/>
        <dbReference type="ChEBI" id="CHEBI:15378"/>
        <dbReference type="ChEBI" id="CHEBI:16526"/>
        <dbReference type="ChEBI" id="CHEBI:57443"/>
        <dbReference type="ChEBI" id="CHEBI:59789"/>
        <dbReference type="EC" id="4.1.1.50"/>
    </reaction>
</comment>
<comment type="pathway">
    <text evidence="10">Amine and polyamine biosynthesis; S-adenosylmethioninamine biosynthesis; S-adenosylmethioninamine from S-adenosyl-L-methionine: step 1/1.</text>
</comment>
<dbReference type="eggNOG" id="COG1586">
    <property type="taxonomic scope" value="Bacteria"/>
</dbReference>
<keyword evidence="12" id="KW-1185">Reference proteome</keyword>
<dbReference type="PATRIC" id="fig|1150469.3.peg.1367"/>
<comment type="cofactor">
    <cofactor evidence="10">
        <name>pyruvate</name>
        <dbReference type="ChEBI" id="CHEBI:15361"/>
    </cofactor>
    <text evidence="10">Binds 1 pyruvoyl group covalently per subunit.</text>
</comment>
<keyword evidence="2 10" id="KW-0210">Decarboxylase</keyword>
<feature type="modified residue" description="Pyruvic acid (Ser); by autocatalysis" evidence="10">
    <location>
        <position position="151"/>
    </location>
</feature>
<dbReference type="InterPro" id="IPR042284">
    <property type="entry name" value="AdoMetDC_N"/>
</dbReference>
<evidence type="ECO:0000256" key="6">
    <source>
        <dbReference type="ARBA" id="ARBA00023145"/>
    </source>
</evidence>
<evidence type="ECO:0000256" key="7">
    <source>
        <dbReference type="ARBA" id="ARBA00023239"/>
    </source>
</evidence>